<accession>A0AAN9L3J2</accession>
<dbReference type="Proteomes" id="UP001367508">
    <property type="component" value="Unassembled WGS sequence"/>
</dbReference>
<evidence type="ECO:0000313" key="1">
    <source>
        <dbReference type="EMBL" id="KAK7328737.1"/>
    </source>
</evidence>
<dbReference type="AlphaFoldDB" id="A0AAN9L3J2"/>
<protein>
    <submittedName>
        <fullName evidence="1">Uncharacterized protein</fullName>
    </submittedName>
</protein>
<keyword evidence="2" id="KW-1185">Reference proteome</keyword>
<comment type="caution">
    <text evidence="1">The sequence shown here is derived from an EMBL/GenBank/DDBJ whole genome shotgun (WGS) entry which is preliminary data.</text>
</comment>
<reference evidence="1 2" key="1">
    <citation type="submission" date="2024-01" db="EMBL/GenBank/DDBJ databases">
        <title>The genomes of 5 underutilized Papilionoideae crops provide insights into root nodulation and disease resistanc.</title>
        <authorList>
            <person name="Jiang F."/>
        </authorList>
    </citation>
    <scope>NUCLEOTIDE SEQUENCE [LARGE SCALE GENOMIC DNA]</scope>
    <source>
        <strain evidence="1">LVBAO_FW01</strain>
        <tissue evidence="1">Leaves</tissue>
    </source>
</reference>
<dbReference type="EMBL" id="JAYMYQ010000005">
    <property type="protein sequence ID" value="KAK7328737.1"/>
    <property type="molecule type" value="Genomic_DNA"/>
</dbReference>
<sequence length="123" mass="13522">MQRARRSALDSNSSIIGCGEKAYGQFTIPFPKTINKKSIGRDSTREAAYTRFWSDASKSSGSFAVSTNCHRIVSLRAALGSGLPKKPIHTKGCINDSDFPYSLLASKGRPQDLMFPWSVIKLH</sequence>
<proteinExistence type="predicted"/>
<evidence type="ECO:0000313" key="2">
    <source>
        <dbReference type="Proteomes" id="UP001367508"/>
    </source>
</evidence>
<gene>
    <name evidence="1" type="ORF">VNO77_22854</name>
</gene>
<organism evidence="1 2">
    <name type="scientific">Canavalia gladiata</name>
    <name type="common">Sword bean</name>
    <name type="synonym">Dolichos gladiatus</name>
    <dbReference type="NCBI Taxonomy" id="3824"/>
    <lineage>
        <taxon>Eukaryota</taxon>
        <taxon>Viridiplantae</taxon>
        <taxon>Streptophyta</taxon>
        <taxon>Embryophyta</taxon>
        <taxon>Tracheophyta</taxon>
        <taxon>Spermatophyta</taxon>
        <taxon>Magnoliopsida</taxon>
        <taxon>eudicotyledons</taxon>
        <taxon>Gunneridae</taxon>
        <taxon>Pentapetalae</taxon>
        <taxon>rosids</taxon>
        <taxon>fabids</taxon>
        <taxon>Fabales</taxon>
        <taxon>Fabaceae</taxon>
        <taxon>Papilionoideae</taxon>
        <taxon>50 kb inversion clade</taxon>
        <taxon>NPAAA clade</taxon>
        <taxon>indigoferoid/millettioid clade</taxon>
        <taxon>Phaseoleae</taxon>
        <taxon>Canavalia</taxon>
    </lineage>
</organism>
<name>A0AAN9L3J2_CANGL</name>